<dbReference type="EMBL" id="QKWJ01000002">
    <property type="protein sequence ID" value="RDK11922.1"/>
    <property type="molecule type" value="Genomic_DNA"/>
</dbReference>
<evidence type="ECO:0000256" key="1">
    <source>
        <dbReference type="ARBA" id="ARBA00022630"/>
    </source>
</evidence>
<evidence type="ECO:0000256" key="2">
    <source>
        <dbReference type="ARBA" id="ARBA00022643"/>
    </source>
</evidence>
<comment type="caution">
    <text evidence="4">The sequence shown here is derived from an EMBL/GenBank/DDBJ whole genome shotgun (WGS) entry which is preliminary data.</text>
</comment>
<dbReference type="AlphaFoldDB" id="A0A370P237"/>
<evidence type="ECO:0000313" key="4">
    <source>
        <dbReference type="EMBL" id="RDK11922.1"/>
    </source>
</evidence>
<dbReference type="RefSeq" id="WP_115013195.1">
    <property type="nucleotide sequence ID" value="NZ_QKWJ01000002.1"/>
</dbReference>
<evidence type="ECO:0000256" key="3">
    <source>
        <dbReference type="ARBA" id="ARBA00023002"/>
    </source>
</evidence>
<gene>
    <name evidence="4" type="ORF">DN412_03260</name>
</gene>
<dbReference type="Pfam" id="PF03060">
    <property type="entry name" value="NMO"/>
    <property type="match status" value="1"/>
</dbReference>
<sequence>MEAQFRTAITDLFGTRLPIVAGGLHWLADANYVAAAARAGIIGFITASSFENGARLRAEIDRCRDLAEGRPFGVNISMLPKPTPDEKVNEYIDEIIGGGVRFVETSGRSPEAFLPRLHAAGIKVLHKAPSLRHAKKAESLGVDAVSIVGAECGGHPGVDLIGSMIQGALAGAAINIPMLLGGGIGTGRQVMAALALGVDGVTIGTRFLVADEIWAHDDYKELLITLKETDTALMMQSVRNTVRALRNSTTEIVNDLERTQAGDFSVLRPHVAGALGRQAYLSGDASSGALSLGQAVAFADRREPLARIIERIEAEMISTTNALSRFH</sequence>
<dbReference type="CDD" id="cd04730">
    <property type="entry name" value="NPD_like"/>
    <property type="match status" value="1"/>
</dbReference>
<evidence type="ECO:0000313" key="5">
    <source>
        <dbReference type="Proteomes" id="UP000255165"/>
    </source>
</evidence>
<keyword evidence="3" id="KW-0560">Oxidoreductase</keyword>
<dbReference type="Proteomes" id="UP000255165">
    <property type="component" value="Unassembled WGS sequence"/>
</dbReference>
<keyword evidence="4" id="KW-0503">Monooxygenase</keyword>
<dbReference type="SUPFAM" id="SSF51412">
    <property type="entry name" value="Inosine monophosphate dehydrogenase (IMPDH)"/>
    <property type="match status" value="1"/>
</dbReference>
<dbReference type="PANTHER" id="PTHR32332">
    <property type="entry name" value="2-NITROPROPANE DIOXYGENASE"/>
    <property type="match status" value="1"/>
</dbReference>
<accession>A0A370P237</accession>
<keyword evidence="2" id="KW-0288">FMN</keyword>
<dbReference type="PANTHER" id="PTHR32332:SF20">
    <property type="entry name" value="2-NITROPROPANE DIOXYGENASE-LIKE PROTEIN"/>
    <property type="match status" value="1"/>
</dbReference>
<name>A0A370P237_9BURK</name>
<reference evidence="4 5" key="1">
    <citation type="submission" date="2018-06" db="EMBL/GenBank/DDBJ databases">
        <authorList>
            <person name="Feng T."/>
            <person name="Jeon C.O."/>
        </authorList>
    </citation>
    <scope>NUCLEOTIDE SEQUENCE [LARGE SCALE GENOMIC DNA]</scope>
    <source>
        <strain evidence="4 5">S23</strain>
    </source>
</reference>
<proteinExistence type="predicted"/>
<dbReference type="InterPro" id="IPR013785">
    <property type="entry name" value="Aldolase_TIM"/>
</dbReference>
<organism evidence="4 5">
    <name type="scientific">Cupriavidus lacunae</name>
    <dbReference type="NCBI Taxonomy" id="2666307"/>
    <lineage>
        <taxon>Bacteria</taxon>
        <taxon>Pseudomonadati</taxon>
        <taxon>Pseudomonadota</taxon>
        <taxon>Betaproteobacteria</taxon>
        <taxon>Burkholderiales</taxon>
        <taxon>Burkholderiaceae</taxon>
        <taxon>Cupriavidus</taxon>
    </lineage>
</organism>
<dbReference type="InterPro" id="IPR004136">
    <property type="entry name" value="NMO"/>
</dbReference>
<dbReference type="Gene3D" id="3.20.20.70">
    <property type="entry name" value="Aldolase class I"/>
    <property type="match status" value="1"/>
</dbReference>
<keyword evidence="1" id="KW-0285">Flavoprotein</keyword>
<protein>
    <submittedName>
        <fullName evidence="4">Nitronate monooxygenase</fullName>
    </submittedName>
</protein>
<dbReference type="GO" id="GO:0018580">
    <property type="term" value="F:nitronate monooxygenase activity"/>
    <property type="evidence" value="ECO:0007669"/>
    <property type="project" value="InterPro"/>
</dbReference>
<keyword evidence="5" id="KW-1185">Reference proteome</keyword>